<dbReference type="SUPFAM" id="SSF51679">
    <property type="entry name" value="Bacterial luciferase-like"/>
    <property type="match status" value="1"/>
</dbReference>
<protein>
    <submittedName>
        <fullName evidence="3">TIGR03557 family F420-dependent LLM class oxidoreductase</fullName>
        <ecNumber evidence="3">1.-.-.-</ecNumber>
    </submittedName>
</protein>
<dbReference type="GO" id="GO:0016705">
    <property type="term" value="F:oxidoreductase activity, acting on paired donors, with incorporation or reduction of molecular oxygen"/>
    <property type="evidence" value="ECO:0007669"/>
    <property type="project" value="InterPro"/>
</dbReference>
<dbReference type="InterPro" id="IPR036661">
    <property type="entry name" value="Luciferase-like_sf"/>
</dbReference>
<keyword evidence="1 3" id="KW-0560">Oxidoreductase</keyword>
<evidence type="ECO:0000259" key="2">
    <source>
        <dbReference type="Pfam" id="PF00296"/>
    </source>
</evidence>
<comment type="caution">
    <text evidence="3">The sequence shown here is derived from an EMBL/GenBank/DDBJ whole genome shotgun (WGS) entry which is preliminary data.</text>
</comment>
<sequence length="319" mass="34910">MVQLGYALSSEEHPPNDLVRYARAAEEAGFSFALISDHYHPWTDRQGQSPFVWSVIGGIAQATERLRLGTGVTCPTFRMHPAIIAQAAATSAAMMPGRFFLGVGSGEALNEHIVGLRWPSAAVRQDMLVEAIEIMRLLWQGGFQSYDGEYFLVEEARIYTLPETPPEIMIAAAGPRAATIAGQLGDGLIVTAPKAALVRQFEQSGGTGRPRIGQVTVCWAQDEAQARRTALEYWPNAALPGQLGQELPLPRHFEQATELVSEEQIASAIVCGPDPEKHAKAIQEYVDAGCDHVYVHQVGPDQQGFLDFYRREILPRFGA</sequence>
<proteinExistence type="predicted"/>
<name>A0A831T9V4_9BACT</name>
<dbReference type="CDD" id="cd01097">
    <property type="entry name" value="Tetrahydromethanopterin_reductase"/>
    <property type="match status" value="1"/>
</dbReference>
<dbReference type="Gene3D" id="3.20.20.30">
    <property type="entry name" value="Luciferase-like domain"/>
    <property type="match status" value="1"/>
</dbReference>
<dbReference type="AlphaFoldDB" id="A0A831T9V4"/>
<dbReference type="InterPro" id="IPR050564">
    <property type="entry name" value="F420-G6PD/mer"/>
</dbReference>
<dbReference type="InterPro" id="IPR011251">
    <property type="entry name" value="Luciferase-like_dom"/>
</dbReference>
<dbReference type="PANTHER" id="PTHR43244">
    <property type="match status" value="1"/>
</dbReference>
<gene>
    <name evidence="3" type="ORF">ENP34_03335</name>
</gene>
<dbReference type="Pfam" id="PF00296">
    <property type="entry name" value="Bac_luciferase"/>
    <property type="match status" value="1"/>
</dbReference>
<dbReference type="PANTHER" id="PTHR43244:SF1">
    <property type="entry name" value="5,10-METHYLENETETRAHYDROMETHANOPTERIN REDUCTASE"/>
    <property type="match status" value="1"/>
</dbReference>
<evidence type="ECO:0000313" key="3">
    <source>
        <dbReference type="EMBL" id="HEG90463.1"/>
    </source>
</evidence>
<dbReference type="InterPro" id="IPR019945">
    <property type="entry name" value="F420_G6P_DH-rel"/>
</dbReference>
<feature type="domain" description="Luciferase-like" evidence="2">
    <location>
        <begin position="8"/>
        <end position="292"/>
    </location>
</feature>
<dbReference type="EC" id="1.-.-.-" evidence="3"/>
<accession>A0A831T9V4</accession>
<reference evidence="3" key="1">
    <citation type="journal article" date="2020" name="mSystems">
        <title>Genome- and Community-Level Interaction Insights into Carbon Utilization and Element Cycling Functions of Hydrothermarchaeota in Hydrothermal Sediment.</title>
        <authorList>
            <person name="Zhou Z."/>
            <person name="Liu Y."/>
            <person name="Xu W."/>
            <person name="Pan J."/>
            <person name="Luo Z.H."/>
            <person name="Li M."/>
        </authorList>
    </citation>
    <scope>NUCLEOTIDE SEQUENCE [LARGE SCALE GENOMIC DNA]</scope>
    <source>
        <strain evidence="3">SpSt-210</strain>
    </source>
</reference>
<evidence type="ECO:0000256" key="1">
    <source>
        <dbReference type="ARBA" id="ARBA00023002"/>
    </source>
</evidence>
<dbReference type="NCBIfam" id="TIGR03557">
    <property type="entry name" value="F420_G6P_family"/>
    <property type="match status" value="1"/>
</dbReference>
<dbReference type="EMBL" id="DSIY01000075">
    <property type="protein sequence ID" value="HEG90463.1"/>
    <property type="molecule type" value="Genomic_DNA"/>
</dbReference>
<organism evidence="3">
    <name type="scientific">Thermorudis peleae</name>
    <dbReference type="NCBI Taxonomy" id="1382356"/>
    <lineage>
        <taxon>Bacteria</taxon>
        <taxon>Pseudomonadati</taxon>
        <taxon>Thermomicrobiota</taxon>
        <taxon>Thermomicrobia</taxon>
        <taxon>Thermomicrobia incertae sedis</taxon>
        <taxon>Thermorudis</taxon>
    </lineage>
</organism>